<organism evidence="2 3">
    <name type="scientific">Pyramidobacter piscolens W5455</name>
    <dbReference type="NCBI Taxonomy" id="352165"/>
    <lineage>
        <taxon>Bacteria</taxon>
        <taxon>Thermotogati</taxon>
        <taxon>Synergistota</taxon>
        <taxon>Synergistia</taxon>
        <taxon>Synergistales</taxon>
        <taxon>Dethiosulfovibrionaceae</taxon>
        <taxon>Pyramidobacter</taxon>
    </lineage>
</organism>
<proteinExistence type="predicted"/>
<dbReference type="EMBL" id="ADFP01000135">
    <property type="protein sequence ID" value="EFB89413.1"/>
    <property type="molecule type" value="Genomic_DNA"/>
</dbReference>
<evidence type="ECO:0000313" key="3">
    <source>
        <dbReference type="Proteomes" id="UP000006462"/>
    </source>
</evidence>
<evidence type="ECO:0000313" key="2">
    <source>
        <dbReference type="EMBL" id="EFB89413.1"/>
    </source>
</evidence>
<feature type="region of interest" description="Disordered" evidence="1">
    <location>
        <begin position="1"/>
        <end position="48"/>
    </location>
</feature>
<evidence type="ECO:0000256" key="1">
    <source>
        <dbReference type="SAM" id="MobiDB-lite"/>
    </source>
</evidence>
<gene>
    <name evidence="2" type="ORF">HMPREF7215_0180</name>
</gene>
<comment type="caution">
    <text evidence="2">The sequence shown here is derived from an EMBL/GenBank/DDBJ whole genome shotgun (WGS) entry which is preliminary data.</text>
</comment>
<accession>A0ABM9ZRF8</accession>
<dbReference type="Proteomes" id="UP000006462">
    <property type="component" value="Unassembled WGS sequence"/>
</dbReference>
<reference evidence="2 3" key="1">
    <citation type="submission" date="2009-12" db="EMBL/GenBank/DDBJ databases">
        <authorList>
            <person name="Shrivastava S."/>
            <person name="Madupu R."/>
            <person name="Durkin A.S."/>
            <person name="Torralba M."/>
            <person name="Methe B."/>
            <person name="Sutton G.G."/>
            <person name="Strausberg R.L."/>
            <person name="Nelson K.E."/>
        </authorList>
    </citation>
    <scope>NUCLEOTIDE SEQUENCE [LARGE SCALE GENOMIC DNA]</scope>
    <source>
        <strain evidence="2 3">W5455</strain>
    </source>
</reference>
<sequence>MHVNAHHLCSSAFREHTSRFKMPMNDGNRAAKHGINSFRRPAEKPTKRPTALTITEFKPFCEREPGAPP</sequence>
<keyword evidence="3" id="KW-1185">Reference proteome</keyword>
<protein>
    <submittedName>
        <fullName evidence="2">Uncharacterized protein</fullName>
    </submittedName>
</protein>
<name>A0ABM9ZRF8_9BACT</name>